<protein>
    <recommendedName>
        <fullName evidence="2">FHA domain-containing protein</fullName>
    </recommendedName>
</protein>
<evidence type="ECO:0000256" key="1">
    <source>
        <dbReference type="SAM" id="MobiDB-lite"/>
    </source>
</evidence>
<feature type="compositionally biased region" description="Acidic residues" evidence="1">
    <location>
        <begin position="211"/>
        <end position="223"/>
    </location>
</feature>
<feature type="compositionally biased region" description="Low complexity" evidence="1">
    <location>
        <begin position="253"/>
        <end position="264"/>
    </location>
</feature>
<feature type="domain" description="FHA" evidence="2">
    <location>
        <begin position="339"/>
        <end position="406"/>
    </location>
</feature>
<gene>
    <name evidence="3" type="ORF">MNBD_ALPHA07-1600</name>
</gene>
<dbReference type="Gene3D" id="2.60.200.20">
    <property type="match status" value="1"/>
</dbReference>
<sequence length="436" mass="47226">MSFIQKLIERKTQATGSVASQHVVEDDLAAQEADVIPHDDEISVVDIVDLDDPDAPMQDDTQIAESVASPPERSDNVLSLTDPFILDEEDEIDNDISDLPDLEAENIEEADQGIAAVSDFDDDMDIDDIDADDEAFNIWDVDADSEPEKPEIEEPAPEQIQEASPPPEPEPQVPPVQSIEPVNQDFKPKTPEPAPEATAEVTSESTRESTEETADIQPEEPQPEEPVAPPLATVAPPPDATVPADNISAVQSPTPEQPAAAPKAPGKRRIGRVKTRLLGFEHASKPGIDLFERSAAAELTTEPDAEKVAQPRFPVGWFVVIDGPGRGETFALHAGMSQIGRGEGQAVQLDFGDETISRNNHAAIVYDDETHTFLMGHGGKTNVVRLNSKPLICTEEVKNTDLIRIGETTLRLVVLCTAEFNWESQNSKGPDDVAIA</sequence>
<feature type="compositionally biased region" description="Pro residues" evidence="1">
    <location>
        <begin position="164"/>
        <end position="174"/>
    </location>
</feature>
<accession>A0A3B0R5C5</accession>
<feature type="compositionally biased region" description="Acidic residues" evidence="1">
    <location>
        <begin position="119"/>
        <end position="145"/>
    </location>
</feature>
<reference evidence="3" key="1">
    <citation type="submission" date="2018-06" db="EMBL/GenBank/DDBJ databases">
        <authorList>
            <person name="Zhirakovskaya E."/>
        </authorList>
    </citation>
    <scope>NUCLEOTIDE SEQUENCE</scope>
</reference>
<evidence type="ECO:0000259" key="2">
    <source>
        <dbReference type="Pfam" id="PF00498"/>
    </source>
</evidence>
<organism evidence="3">
    <name type="scientific">hydrothermal vent metagenome</name>
    <dbReference type="NCBI Taxonomy" id="652676"/>
    <lineage>
        <taxon>unclassified sequences</taxon>
        <taxon>metagenomes</taxon>
        <taxon>ecological metagenomes</taxon>
    </lineage>
</organism>
<dbReference type="EMBL" id="UOEG01000013">
    <property type="protein sequence ID" value="VAV87712.1"/>
    <property type="molecule type" value="Genomic_DNA"/>
</dbReference>
<proteinExistence type="predicted"/>
<dbReference type="Pfam" id="PF00498">
    <property type="entry name" value="FHA"/>
    <property type="match status" value="1"/>
</dbReference>
<name>A0A3B0R5C5_9ZZZZ</name>
<feature type="region of interest" description="Disordered" evidence="1">
    <location>
        <begin position="118"/>
        <end position="268"/>
    </location>
</feature>
<feature type="compositionally biased region" description="Low complexity" evidence="1">
    <location>
        <begin position="195"/>
        <end position="204"/>
    </location>
</feature>
<dbReference type="InterPro" id="IPR000253">
    <property type="entry name" value="FHA_dom"/>
</dbReference>
<dbReference type="SUPFAM" id="SSF49879">
    <property type="entry name" value="SMAD/FHA domain"/>
    <property type="match status" value="1"/>
</dbReference>
<dbReference type="CDD" id="cd00060">
    <property type="entry name" value="FHA"/>
    <property type="match status" value="1"/>
</dbReference>
<dbReference type="AlphaFoldDB" id="A0A3B0R5C5"/>
<dbReference type="InterPro" id="IPR008984">
    <property type="entry name" value="SMAD_FHA_dom_sf"/>
</dbReference>
<evidence type="ECO:0000313" key="3">
    <source>
        <dbReference type="EMBL" id="VAV87712.1"/>
    </source>
</evidence>
<feature type="compositionally biased region" description="Pro residues" evidence="1">
    <location>
        <begin position="224"/>
        <end position="240"/>
    </location>
</feature>